<proteinExistence type="predicted"/>
<keyword evidence="3" id="KW-0282">Flagellum</keyword>
<dbReference type="Pfam" id="PF02120">
    <property type="entry name" value="Flg_hook"/>
    <property type="match status" value="1"/>
</dbReference>
<keyword evidence="4" id="KW-1185">Reference proteome</keyword>
<evidence type="ECO:0000313" key="4">
    <source>
        <dbReference type="Proteomes" id="UP001241605"/>
    </source>
</evidence>
<dbReference type="Gene3D" id="3.30.750.140">
    <property type="match status" value="1"/>
</dbReference>
<feature type="domain" description="Flagellar hook-length control protein-like C-terminal" evidence="2">
    <location>
        <begin position="694"/>
        <end position="765"/>
    </location>
</feature>
<dbReference type="InterPro" id="IPR021136">
    <property type="entry name" value="Flagellar_hook_control-like_C"/>
</dbReference>
<keyword evidence="3" id="KW-0966">Cell projection</keyword>
<dbReference type="CDD" id="cd17470">
    <property type="entry name" value="T3SS_Flik_C"/>
    <property type="match status" value="1"/>
</dbReference>
<gene>
    <name evidence="3" type="ORF">QF118_03740</name>
</gene>
<feature type="region of interest" description="Disordered" evidence="1">
    <location>
        <begin position="755"/>
        <end position="808"/>
    </location>
</feature>
<evidence type="ECO:0000256" key="1">
    <source>
        <dbReference type="SAM" id="MobiDB-lite"/>
    </source>
</evidence>
<feature type="region of interest" description="Disordered" evidence="1">
    <location>
        <begin position="1"/>
        <end position="70"/>
    </location>
</feature>
<reference evidence="3 4" key="1">
    <citation type="submission" date="2023-05" db="EMBL/GenBank/DDBJ databases">
        <title>YMD87, complete Genome.</title>
        <authorList>
            <person name="Zhang J."/>
            <person name="Xu X."/>
        </authorList>
    </citation>
    <scope>NUCLEOTIDE SEQUENCE [LARGE SCALE GENOMIC DNA]</scope>
    <source>
        <strain evidence="3 4">YMD87</strain>
    </source>
</reference>
<dbReference type="Proteomes" id="UP001241605">
    <property type="component" value="Chromosome"/>
</dbReference>
<evidence type="ECO:0000313" key="3">
    <source>
        <dbReference type="EMBL" id="WGW04674.1"/>
    </source>
</evidence>
<feature type="compositionally biased region" description="Low complexity" evidence="1">
    <location>
        <begin position="58"/>
        <end position="67"/>
    </location>
</feature>
<dbReference type="InterPro" id="IPR052563">
    <property type="entry name" value="FliK"/>
</dbReference>
<feature type="compositionally biased region" description="Gly residues" evidence="1">
    <location>
        <begin position="767"/>
        <end position="779"/>
    </location>
</feature>
<organism evidence="3 4">
    <name type="scientific">Tropicibacter oceani</name>
    <dbReference type="NCBI Taxonomy" id="3058420"/>
    <lineage>
        <taxon>Bacteria</taxon>
        <taxon>Pseudomonadati</taxon>
        <taxon>Pseudomonadota</taxon>
        <taxon>Alphaproteobacteria</taxon>
        <taxon>Rhodobacterales</taxon>
        <taxon>Roseobacteraceae</taxon>
        <taxon>Tropicibacter</taxon>
    </lineage>
</organism>
<sequence length="808" mass="84101">MLIQLTSLLGLAPKPPVDGAPKQAREGADFSEVFNQLAGQTPEKDADPQQAVAEPEAIEAAASADDSAMIDDDMDAAQTLEEPWDDRPEAEDFARFEKQSETEMPGVVAFQSVRRSSAAGPMPQAPVPMERAEVPGSESTRTTGFADTSPSQEIRHMAWSVPGALAADLPAAKATDSVQGERTTPVPPSVGALPMDRPLHGQGRPMLTQLDGGMVGVRADAPLAPQSPLQSSARVQMAPDTLQGDAVLTREISRAVVPPEQARAEPGQGGTAVFTPVTRSDFKQAEIPAPVSQTAPAESSLVTPQGQRFGRMIPGAETSSADVLNPVASKPPLPVAPQGSRLEATPVVPEMAPPVASSGPAEPMFKPTAKQPDLAAAETFRQVAPVGNEVGPKLPDVGRPSQGREDQRPVDIQGFGAAIRTARHEVPSEGGVQVSFAAKPSDRVTGVIETSQPVGSVLAGSPMDVDNPQVRVSVVNTPVLPSADSFEYRPGDPVTALRDPAPAMPAAFASGVWNAPAVEPARAPFTGALPGAEIQRPSEPPVQAPVPAAAVAPEAMVVPVAAQTSAGITFAGLARETVGNTETAPVAAGARRRDDVPDTGMAKMAEPLKAAPSAPLVPAQIRLVDAQVTNPSLMEPRVPTSDSERADMFTVAATEEMRLQTVTGAQTGQSAATHREASAAVLRQISENLPRLTEGQIDIRLSPEELGRVHMRLIAGEQGMTVHIQADRPETLDLLRRNIDQLAQDLAEAGHEAAGFTFGDDRPQGSGPEGDQGAEGGIASGKPGLTQDESPGPITETIAQTGGMDIRI</sequence>
<keyword evidence="3" id="KW-0969">Cilium</keyword>
<feature type="compositionally biased region" description="Polar residues" evidence="1">
    <location>
        <begin position="137"/>
        <end position="151"/>
    </location>
</feature>
<accession>A0ABY8QJF1</accession>
<dbReference type="PANTHER" id="PTHR37533">
    <property type="entry name" value="FLAGELLAR HOOK-LENGTH CONTROL PROTEIN"/>
    <property type="match status" value="1"/>
</dbReference>
<name>A0ABY8QJF1_9RHOB</name>
<dbReference type="RefSeq" id="WP_282301310.1">
    <property type="nucleotide sequence ID" value="NZ_CP124616.1"/>
</dbReference>
<dbReference type="InterPro" id="IPR038610">
    <property type="entry name" value="FliK-like_C_sf"/>
</dbReference>
<feature type="region of interest" description="Disordered" evidence="1">
    <location>
        <begin position="116"/>
        <end position="151"/>
    </location>
</feature>
<feature type="region of interest" description="Disordered" evidence="1">
    <location>
        <begin position="174"/>
        <end position="194"/>
    </location>
</feature>
<evidence type="ECO:0000259" key="2">
    <source>
        <dbReference type="Pfam" id="PF02120"/>
    </source>
</evidence>
<feature type="region of interest" description="Disordered" evidence="1">
    <location>
        <begin position="387"/>
        <end position="408"/>
    </location>
</feature>
<protein>
    <submittedName>
        <fullName evidence="3">Flagellar hook-length control protein FliK</fullName>
    </submittedName>
</protein>
<dbReference type="EMBL" id="CP124616">
    <property type="protein sequence ID" value="WGW04674.1"/>
    <property type="molecule type" value="Genomic_DNA"/>
</dbReference>
<dbReference type="PANTHER" id="PTHR37533:SF2">
    <property type="entry name" value="FLAGELLAR HOOK-LENGTH CONTROL PROTEIN"/>
    <property type="match status" value="1"/>
</dbReference>